<gene>
    <name evidence="1" type="ORF">C0V82_26260</name>
</gene>
<geneLocation type="plasmid" evidence="1 2">
    <name>unnamed3</name>
</geneLocation>
<dbReference type="Gene3D" id="3.40.50.150">
    <property type="entry name" value="Vaccinia Virus protein VP39"/>
    <property type="match status" value="1"/>
</dbReference>
<reference evidence="1 2" key="1">
    <citation type="submission" date="2017-12" db="EMBL/GenBank/DDBJ databases">
        <title>Genomes of bacteria within cyanobacterial aggregates.</title>
        <authorList>
            <person name="Cai H."/>
        </authorList>
    </citation>
    <scope>NUCLEOTIDE SEQUENCE [LARGE SCALE GENOMIC DNA]</scope>
    <source>
        <strain evidence="1 2">TH16</strain>
        <plasmid evidence="1 2">unnamed3</plasmid>
    </source>
</reference>
<proteinExistence type="predicted"/>
<keyword evidence="2" id="KW-1185">Reference proteome</keyword>
<protein>
    <submittedName>
        <fullName evidence="1">Uncharacterized protein</fullName>
    </submittedName>
</protein>
<name>A0A2K9NMT8_9PROT</name>
<keyword evidence="1" id="KW-0614">Plasmid</keyword>
<organism evidence="1 2">
    <name type="scientific">Niveispirillum cyanobacteriorum</name>
    <dbReference type="NCBI Taxonomy" id="1612173"/>
    <lineage>
        <taxon>Bacteria</taxon>
        <taxon>Pseudomonadati</taxon>
        <taxon>Pseudomonadota</taxon>
        <taxon>Alphaproteobacteria</taxon>
        <taxon>Rhodospirillales</taxon>
        <taxon>Azospirillaceae</taxon>
        <taxon>Niveispirillum</taxon>
    </lineage>
</organism>
<dbReference type="AlphaFoldDB" id="A0A2K9NMT8"/>
<evidence type="ECO:0000313" key="2">
    <source>
        <dbReference type="Proteomes" id="UP000234752"/>
    </source>
</evidence>
<evidence type="ECO:0000313" key="1">
    <source>
        <dbReference type="EMBL" id="AUN33916.1"/>
    </source>
</evidence>
<sequence>MTSENKGTADMSLSVRQALFTQINSLPHNCGGLSPDAIGIWQLLLETQKRENIRGDMLEIGVLEGAAAAMMVTGLNPGEQLVGIDIALQRHAIENCVTKVDPQGLSKLSLHEGDSRQMWRTGMLDAWRGRCRFLHIDGEHSYDAVRSDLELCEQLMTGDGIIAVDDVLSAESVCVTHALFDHLRDRPHRLRMFLCGTNKAYLCCPSQLGFYREICLNELIPFVEEMTKVKLRLSKNSHAWELDYLTVANRGDGSRYMRIGKYLDEKPL</sequence>
<dbReference type="SUPFAM" id="SSF53335">
    <property type="entry name" value="S-adenosyl-L-methionine-dependent methyltransferases"/>
    <property type="match status" value="1"/>
</dbReference>
<dbReference type="Pfam" id="PF13578">
    <property type="entry name" value="Methyltransf_24"/>
    <property type="match status" value="1"/>
</dbReference>
<dbReference type="InterPro" id="IPR029063">
    <property type="entry name" value="SAM-dependent_MTases_sf"/>
</dbReference>
<dbReference type="RefSeq" id="WP_102115418.1">
    <property type="nucleotide sequence ID" value="NZ_BMGN01000013.1"/>
</dbReference>
<accession>A0A2K9NMT8</accession>
<dbReference type="KEGG" id="ncb:C0V82_26260"/>
<dbReference type="EMBL" id="CP025615">
    <property type="protein sequence ID" value="AUN33916.1"/>
    <property type="molecule type" value="Genomic_DNA"/>
</dbReference>
<dbReference type="OrthoDB" id="7192174at2"/>
<dbReference type="Proteomes" id="UP000234752">
    <property type="component" value="Plasmid unnamed3"/>
</dbReference>